<dbReference type="PROSITE" id="PS51755">
    <property type="entry name" value="OMPR_PHOB"/>
    <property type="match status" value="1"/>
</dbReference>
<evidence type="ECO:0000313" key="9">
    <source>
        <dbReference type="Proteomes" id="UP001183390"/>
    </source>
</evidence>
<dbReference type="Gene3D" id="1.10.10.10">
    <property type="entry name" value="Winged helix-like DNA-binding domain superfamily/Winged helix DNA-binding domain"/>
    <property type="match status" value="1"/>
</dbReference>
<dbReference type="InterPro" id="IPR001867">
    <property type="entry name" value="OmpR/PhoB-type_DNA-bd"/>
</dbReference>
<protein>
    <submittedName>
        <fullName evidence="8">Response regulator transcription factor</fullName>
    </submittedName>
</protein>
<dbReference type="RefSeq" id="WP_311511373.1">
    <property type="nucleotide sequence ID" value="NZ_JAVREP010000005.1"/>
</dbReference>
<keyword evidence="1 4" id="KW-0597">Phosphoprotein</keyword>
<keyword evidence="3 5" id="KW-0238">DNA-binding</keyword>
<evidence type="ECO:0000259" key="6">
    <source>
        <dbReference type="PROSITE" id="PS50110"/>
    </source>
</evidence>
<dbReference type="SUPFAM" id="SSF46894">
    <property type="entry name" value="C-terminal effector domain of the bipartite response regulators"/>
    <property type="match status" value="1"/>
</dbReference>
<dbReference type="Pfam" id="PF00072">
    <property type="entry name" value="Response_reg"/>
    <property type="match status" value="1"/>
</dbReference>
<dbReference type="SUPFAM" id="SSF52172">
    <property type="entry name" value="CheY-like"/>
    <property type="match status" value="1"/>
</dbReference>
<dbReference type="InterPro" id="IPR039420">
    <property type="entry name" value="WalR-like"/>
</dbReference>
<dbReference type="SMART" id="SM00448">
    <property type="entry name" value="REC"/>
    <property type="match status" value="1"/>
</dbReference>
<proteinExistence type="predicted"/>
<dbReference type="Pfam" id="PF00486">
    <property type="entry name" value="Trans_reg_C"/>
    <property type="match status" value="1"/>
</dbReference>
<keyword evidence="9" id="KW-1185">Reference proteome</keyword>
<evidence type="ECO:0000259" key="7">
    <source>
        <dbReference type="PROSITE" id="PS51755"/>
    </source>
</evidence>
<dbReference type="EMBL" id="JAVREP010000005">
    <property type="protein sequence ID" value="MDT0328657.1"/>
    <property type="molecule type" value="Genomic_DNA"/>
</dbReference>
<dbReference type="Proteomes" id="UP001183390">
    <property type="component" value="Unassembled WGS sequence"/>
</dbReference>
<dbReference type="PROSITE" id="PS50110">
    <property type="entry name" value="RESPONSE_REGULATORY"/>
    <property type="match status" value="1"/>
</dbReference>
<dbReference type="InterPro" id="IPR036388">
    <property type="entry name" value="WH-like_DNA-bd_sf"/>
</dbReference>
<keyword evidence="2" id="KW-0902">Two-component regulatory system</keyword>
<accession>A0ABU2M7P6</accession>
<feature type="domain" description="OmpR/PhoB-type" evidence="7">
    <location>
        <begin position="151"/>
        <end position="244"/>
    </location>
</feature>
<dbReference type="SMART" id="SM00862">
    <property type="entry name" value="Trans_reg_C"/>
    <property type="match status" value="1"/>
</dbReference>
<dbReference type="InterPro" id="IPR001789">
    <property type="entry name" value="Sig_transdc_resp-reg_receiver"/>
</dbReference>
<comment type="caution">
    <text evidence="8">The sequence shown here is derived from an EMBL/GenBank/DDBJ whole genome shotgun (WGS) entry which is preliminary data.</text>
</comment>
<evidence type="ECO:0000256" key="4">
    <source>
        <dbReference type="PROSITE-ProRule" id="PRU00169"/>
    </source>
</evidence>
<organism evidence="8 9">
    <name type="scientific">Nocardiopsis lambiniae</name>
    <dbReference type="NCBI Taxonomy" id="3075539"/>
    <lineage>
        <taxon>Bacteria</taxon>
        <taxon>Bacillati</taxon>
        <taxon>Actinomycetota</taxon>
        <taxon>Actinomycetes</taxon>
        <taxon>Streptosporangiales</taxon>
        <taxon>Nocardiopsidaceae</taxon>
        <taxon>Nocardiopsis</taxon>
    </lineage>
</organism>
<dbReference type="PANTHER" id="PTHR48111:SF40">
    <property type="entry name" value="PHOSPHATE REGULON TRANSCRIPTIONAL REGULATORY PROTEIN PHOB"/>
    <property type="match status" value="1"/>
</dbReference>
<feature type="modified residue" description="4-aspartylphosphate" evidence="4">
    <location>
        <position position="76"/>
    </location>
</feature>
<evidence type="ECO:0000256" key="3">
    <source>
        <dbReference type="ARBA" id="ARBA00023125"/>
    </source>
</evidence>
<dbReference type="CDD" id="cd00383">
    <property type="entry name" value="trans_reg_C"/>
    <property type="match status" value="1"/>
</dbReference>
<dbReference type="InterPro" id="IPR016032">
    <property type="entry name" value="Sig_transdc_resp-reg_C-effctor"/>
</dbReference>
<evidence type="ECO:0000256" key="1">
    <source>
        <dbReference type="ARBA" id="ARBA00022553"/>
    </source>
</evidence>
<dbReference type="Gene3D" id="6.10.250.690">
    <property type="match status" value="1"/>
</dbReference>
<dbReference type="PANTHER" id="PTHR48111">
    <property type="entry name" value="REGULATOR OF RPOS"/>
    <property type="match status" value="1"/>
</dbReference>
<dbReference type="Gene3D" id="3.40.50.2300">
    <property type="match status" value="1"/>
</dbReference>
<evidence type="ECO:0000256" key="2">
    <source>
        <dbReference type="ARBA" id="ARBA00023012"/>
    </source>
</evidence>
<sequence length="256" mass="28696">MEIMGLWLYEASSDAPTPINFTKPSDSYRVLVVESKKHDARMLSEGLLRHGHTVRSAETGRAALGTYKDVDLVLLDLDLPDLDGLEICRLIRASSCVPIIMVSTRVTELDRVLGLRAGADDYMSKPCSIHELIARIDAVMRRVIGRRKTKAEVIFHGPLKIETATRKVHLSGKPVKLTRKEFDLLHILASQPEKVVPRKHIMDRVWGGGWSRRTIDTHVSSLRRKLGEKDWIVTVRGIGFQIGLAPDQESSNLSYG</sequence>
<evidence type="ECO:0000313" key="8">
    <source>
        <dbReference type="EMBL" id="MDT0328657.1"/>
    </source>
</evidence>
<dbReference type="InterPro" id="IPR011006">
    <property type="entry name" value="CheY-like_superfamily"/>
</dbReference>
<gene>
    <name evidence="8" type="ORF">RM479_09555</name>
</gene>
<feature type="DNA-binding region" description="OmpR/PhoB-type" evidence="5">
    <location>
        <begin position="151"/>
        <end position="244"/>
    </location>
</feature>
<feature type="domain" description="Response regulatory" evidence="6">
    <location>
        <begin position="29"/>
        <end position="140"/>
    </location>
</feature>
<name>A0ABU2M7P6_9ACTN</name>
<reference evidence="9" key="1">
    <citation type="submission" date="2023-07" db="EMBL/GenBank/DDBJ databases">
        <title>30 novel species of actinomycetes from the DSMZ collection.</title>
        <authorList>
            <person name="Nouioui I."/>
        </authorList>
    </citation>
    <scope>NUCLEOTIDE SEQUENCE [LARGE SCALE GENOMIC DNA]</scope>
    <source>
        <strain evidence="9">DSM 44743</strain>
    </source>
</reference>
<evidence type="ECO:0000256" key="5">
    <source>
        <dbReference type="PROSITE-ProRule" id="PRU01091"/>
    </source>
</evidence>